<dbReference type="PANTHER" id="PTHR43857">
    <property type="entry name" value="BLR7761 PROTEIN"/>
    <property type="match status" value="1"/>
</dbReference>
<organism evidence="1 2">
    <name type="scientific">Antrihabitans cavernicola</name>
    <dbReference type="NCBI Taxonomy" id="2495913"/>
    <lineage>
        <taxon>Bacteria</taxon>
        <taxon>Bacillati</taxon>
        <taxon>Actinomycetota</taxon>
        <taxon>Actinomycetes</taxon>
        <taxon>Mycobacteriales</taxon>
        <taxon>Nocardiaceae</taxon>
        <taxon>Antrihabitans</taxon>
    </lineage>
</organism>
<dbReference type="PANTHER" id="PTHR43857:SF1">
    <property type="entry name" value="YJGH FAMILY PROTEIN"/>
    <property type="match status" value="1"/>
</dbReference>
<comment type="caution">
    <text evidence="1">The sequence shown here is derived from an EMBL/GenBank/DDBJ whole genome shotgun (WGS) entry which is preliminary data.</text>
</comment>
<dbReference type="AlphaFoldDB" id="A0A5A7S2K8"/>
<keyword evidence="2" id="KW-1185">Reference proteome</keyword>
<protein>
    <submittedName>
        <fullName evidence="1">RidA family protein</fullName>
    </submittedName>
</protein>
<sequence length="130" mass="13381">MSIQHVDPESLPANPAFSHATITDAGARIMFVGGQNGVDKTGNVVSDRLGPQTEQALRNVLAVLDAAGATQDDVAKLTIHVVAGSDIREGFAASQKVWGRHATAITVLVVAGLANPAFLVEIDAVAALSD</sequence>
<evidence type="ECO:0000313" key="1">
    <source>
        <dbReference type="EMBL" id="KAA0018383.1"/>
    </source>
</evidence>
<reference evidence="1 2" key="1">
    <citation type="submission" date="2019-07" db="EMBL/GenBank/DDBJ databases">
        <title>Rhodococcus cavernicolus sp. nov., isolated from a cave.</title>
        <authorList>
            <person name="Lee S.D."/>
        </authorList>
    </citation>
    <scope>NUCLEOTIDE SEQUENCE [LARGE SCALE GENOMIC DNA]</scope>
    <source>
        <strain evidence="1 2">C1-24</strain>
    </source>
</reference>
<dbReference type="InterPro" id="IPR006175">
    <property type="entry name" value="YjgF/YER057c/UK114"/>
</dbReference>
<dbReference type="CDD" id="cd00448">
    <property type="entry name" value="YjgF_YER057c_UK114_family"/>
    <property type="match status" value="1"/>
</dbReference>
<proteinExistence type="predicted"/>
<name>A0A5A7S2K8_9NOCA</name>
<evidence type="ECO:0000313" key="2">
    <source>
        <dbReference type="Proteomes" id="UP000322244"/>
    </source>
</evidence>
<dbReference type="RefSeq" id="WP_149432812.1">
    <property type="nucleotide sequence ID" value="NZ_VLNY01000018.1"/>
</dbReference>
<dbReference type="SUPFAM" id="SSF55298">
    <property type="entry name" value="YjgF-like"/>
    <property type="match status" value="1"/>
</dbReference>
<accession>A0A5A7S2K8</accession>
<dbReference type="Proteomes" id="UP000322244">
    <property type="component" value="Unassembled WGS sequence"/>
</dbReference>
<dbReference type="InterPro" id="IPR035959">
    <property type="entry name" value="RutC-like_sf"/>
</dbReference>
<dbReference type="Gene3D" id="3.30.1330.40">
    <property type="entry name" value="RutC-like"/>
    <property type="match status" value="1"/>
</dbReference>
<dbReference type="EMBL" id="VLNY01000018">
    <property type="protein sequence ID" value="KAA0018383.1"/>
    <property type="molecule type" value="Genomic_DNA"/>
</dbReference>
<dbReference type="Pfam" id="PF01042">
    <property type="entry name" value="Ribonuc_L-PSP"/>
    <property type="match status" value="1"/>
</dbReference>
<dbReference type="OrthoDB" id="3212792at2"/>
<gene>
    <name evidence="1" type="ORF">FOY51_24000</name>
</gene>